<dbReference type="RefSeq" id="WP_147649913.1">
    <property type="nucleotide sequence ID" value="NZ_CP042806.1"/>
</dbReference>
<accession>A0A5B9EEY5</accession>
<organism evidence="3 4">
    <name type="scientific">Terriglobus albidus</name>
    <dbReference type="NCBI Taxonomy" id="1592106"/>
    <lineage>
        <taxon>Bacteria</taxon>
        <taxon>Pseudomonadati</taxon>
        <taxon>Acidobacteriota</taxon>
        <taxon>Terriglobia</taxon>
        <taxon>Terriglobales</taxon>
        <taxon>Acidobacteriaceae</taxon>
        <taxon>Terriglobus</taxon>
    </lineage>
</organism>
<dbReference type="EMBL" id="CP042806">
    <property type="protein sequence ID" value="QEE30602.1"/>
    <property type="molecule type" value="Genomic_DNA"/>
</dbReference>
<feature type="chain" id="PRO_5023100588" evidence="1">
    <location>
        <begin position="24"/>
        <end position="172"/>
    </location>
</feature>
<name>A0A5B9EEY5_9BACT</name>
<feature type="domain" description="DUF4440" evidence="2">
    <location>
        <begin position="37"/>
        <end position="145"/>
    </location>
</feature>
<protein>
    <submittedName>
        <fullName evidence="3">Nuclear transport factor 2 family protein</fullName>
    </submittedName>
</protein>
<dbReference type="OrthoDB" id="119951at2"/>
<gene>
    <name evidence="3" type="ORF">FTW19_22990</name>
</gene>
<reference evidence="3 4" key="1">
    <citation type="submission" date="2019-08" db="EMBL/GenBank/DDBJ databases">
        <title>Complete genome sequence of Terriglobus albidus strain ORNL.</title>
        <authorList>
            <person name="Podar M."/>
        </authorList>
    </citation>
    <scope>NUCLEOTIDE SEQUENCE [LARGE SCALE GENOMIC DNA]</scope>
    <source>
        <strain evidence="3 4">ORNL</strain>
    </source>
</reference>
<dbReference type="AlphaFoldDB" id="A0A5B9EEY5"/>
<keyword evidence="1" id="KW-0732">Signal</keyword>
<evidence type="ECO:0000256" key="1">
    <source>
        <dbReference type="SAM" id="SignalP"/>
    </source>
</evidence>
<dbReference type="SUPFAM" id="SSF54427">
    <property type="entry name" value="NTF2-like"/>
    <property type="match status" value="1"/>
</dbReference>
<feature type="signal peptide" evidence="1">
    <location>
        <begin position="1"/>
        <end position="23"/>
    </location>
</feature>
<dbReference type="KEGG" id="talb:FTW19_22990"/>
<dbReference type="InterPro" id="IPR032710">
    <property type="entry name" value="NTF2-like_dom_sf"/>
</dbReference>
<keyword evidence="4" id="KW-1185">Reference proteome</keyword>
<dbReference type="InterPro" id="IPR027843">
    <property type="entry name" value="DUF4440"/>
</dbReference>
<evidence type="ECO:0000259" key="2">
    <source>
        <dbReference type="Pfam" id="PF14534"/>
    </source>
</evidence>
<dbReference type="Proteomes" id="UP000321820">
    <property type="component" value="Chromosome"/>
</dbReference>
<evidence type="ECO:0000313" key="4">
    <source>
        <dbReference type="Proteomes" id="UP000321820"/>
    </source>
</evidence>
<evidence type="ECO:0000313" key="3">
    <source>
        <dbReference type="EMBL" id="QEE30602.1"/>
    </source>
</evidence>
<dbReference type="Pfam" id="PF14534">
    <property type="entry name" value="DUF4440"/>
    <property type="match status" value="1"/>
</dbReference>
<sequence>MQLALPKSFLCLLLLLGSTAAFSQTEPSKLFETMQGLDTQLFDAANHCDYEKLTALVDENLEFYHDQGGLMLGRQAFLESIKRNTCGVMVRELVPGTLQVYPVKGYGAIEMGTHRFHHPGHEKEFPAAKQLGMTRFLDPGADEWQVGEAKFLHIWQLKDGTWKLTRVVSYAH</sequence>
<dbReference type="Gene3D" id="3.10.450.50">
    <property type="match status" value="1"/>
</dbReference>
<proteinExistence type="predicted"/>